<dbReference type="InterPro" id="IPR012337">
    <property type="entry name" value="RNaseH-like_sf"/>
</dbReference>
<keyword evidence="2" id="KW-1185">Reference proteome</keyword>
<name>A0ABQ9HV15_9NEOP</name>
<accession>A0ABQ9HV15</accession>
<evidence type="ECO:0000313" key="1">
    <source>
        <dbReference type="EMBL" id="KAJ8887905.1"/>
    </source>
</evidence>
<proteinExistence type="predicted"/>
<evidence type="ECO:0000313" key="2">
    <source>
        <dbReference type="Proteomes" id="UP001159363"/>
    </source>
</evidence>
<sequence length="168" mass="19506">MNMGIKRNAEDMLRRLKPVAIALDTVQNDSYTISNVVDVWKSLRRSLEDENLDEDSMKKFDSRYHQALGEGHFLAYLMDPRFCDQHLTTDKKSEAHSLANNKYNTHQLNPDAEVFSPAVFTPQIEAAENNVPRYVPPQHCQMPWYSCLGDPHQHRGRYKEMSWRPSPS</sequence>
<comment type="caution">
    <text evidence="1">The sequence shown here is derived from an EMBL/GenBank/DDBJ whole genome shotgun (WGS) entry which is preliminary data.</text>
</comment>
<gene>
    <name evidence="1" type="ORF">PR048_007389</name>
</gene>
<protein>
    <submittedName>
        <fullName evidence="1">Uncharacterized protein</fullName>
    </submittedName>
</protein>
<organism evidence="1 2">
    <name type="scientific">Dryococelus australis</name>
    <dbReference type="NCBI Taxonomy" id="614101"/>
    <lineage>
        <taxon>Eukaryota</taxon>
        <taxon>Metazoa</taxon>
        <taxon>Ecdysozoa</taxon>
        <taxon>Arthropoda</taxon>
        <taxon>Hexapoda</taxon>
        <taxon>Insecta</taxon>
        <taxon>Pterygota</taxon>
        <taxon>Neoptera</taxon>
        <taxon>Polyneoptera</taxon>
        <taxon>Phasmatodea</taxon>
        <taxon>Verophasmatodea</taxon>
        <taxon>Anareolatae</taxon>
        <taxon>Phasmatidae</taxon>
        <taxon>Eurycanthinae</taxon>
        <taxon>Dryococelus</taxon>
    </lineage>
</organism>
<dbReference type="Proteomes" id="UP001159363">
    <property type="component" value="Chromosome 3"/>
</dbReference>
<dbReference type="EMBL" id="JARBHB010000003">
    <property type="protein sequence ID" value="KAJ8887905.1"/>
    <property type="molecule type" value="Genomic_DNA"/>
</dbReference>
<reference evidence="1 2" key="1">
    <citation type="submission" date="2023-02" db="EMBL/GenBank/DDBJ databases">
        <title>LHISI_Scaffold_Assembly.</title>
        <authorList>
            <person name="Stuart O.P."/>
            <person name="Cleave R."/>
            <person name="Magrath M.J.L."/>
            <person name="Mikheyev A.S."/>
        </authorList>
    </citation>
    <scope>NUCLEOTIDE SEQUENCE [LARGE SCALE GENOMIC DNA]</scope>
    <source>
        <strain evidence="1">Daus_M_001</strain>
        <tissue evidence="1">Leg muscle</tissue>
    </source>
</reference>
<dbReference type="SUPFAM" id="SSF53098">
    <property type="entry name" value="Ribonuclease H-like"/>
    <property type="match status" value="1"/>
</dbReference>